<accession>A0AAD4N9A2</accession>
<dbReference type="AlphaFoldDB" id="A0AAD4N9A2"/>
<organism evidence="2 3">
    <name type="scientific">Ditylenchus destructor</name>
    <dbReference type="NCBI Taxonomy" id="166010"/>
    <lineage>
        <taxon>Eukaryota</taxon>
        <taxon>Metazoa</taxon>
        <taxon>Ecdysozoa</taxon>
        <taxon>Nematoda</taxon>
        <taxon>Chromadorea</taxon>
        <taxon>Rhabditida</taxon>
        <taxon>Tylenchina</taxon>
        <taxon>Tylenchomorpha</taxon>
        <taxon>Sphaerularioidea</taxon>
        <taxon>Anguinidae</taxon>
        <taxon>Anguininae</taxon>
        <taxon>Ditylenchus</taxon>
    </lineage>
</organism>
<keyword evidence="1" id="KW-0472">Membrane</keyword>
<protein>
    <submittedName>
        <fullName evidence="2">Uncharacterized protein</fullName>
    </submittedName>
</protein>
<comment type="caution">
    <text evidence="2">The sequence shown here is derived from an EMBL/GenBank/DDBJ whole genome shotgun (WGS) entry which is preliminary data.</text>
</comment>
<dbReference type="EMBL" id="JAKKPZ010000004">
    <property type="protein sequence ID" value="KAI1721992.1"/>
    <property type="molecule type" value="Genomic_DNA"/>
</dbReference>
<keyword evidence="3" id="KW-1185">Reference proteome</keyword>
<sequence length="114" mass="13058">MGVWESNEILLYVCMAVYVVFAIVGISLLVVVYIVAKKQKTIANIAEIFPMTIQTITYSEIPVIARYVKDAKYRRSIVLKHFRKDPITDHFIKRYPSKFIKNGYVGEELLNAAA</sequence>
<evidence type="ECO:0000313" key="3">
    <source>
        <dbReference type="Proteomes" id="UP001201812"/>
    </source>
</evidence>
<keyword evidence="1" id="KW-0812">Transmembrane</keyword>
<feature type="transmembrane region" description="Helical" evidence="1">
    <location>
        <begin position="15"/>
        <end position="36"/>
    </location>
</feature>
<keyword evidence="1" id="KW-1133">Transmembrane helix</keyword>
<proteinExistence type="predicted"/>
<evidence type="ECO:0000256" key="1">
    <source>
        <dbReference type="SAM" id="Phobius"/>
    </source>
</evidence>
<dbReference type="Proteomes" id="UP001201812">
    <property type="component" value="Unassembled WGS sequence"/>
</dbReference>
<evidence type="ECO:0000313" key="2">
    <source>
        <dbReference type="EMBL" id="KAI1721992.1"/>
    </source>
</evidence>
<gene>
    <name evidence="2" type="ORF">DdX_04285</name>
</gene>
<name>A0AAD4N9A2_9BILA</name>
<reference evidence="2" key="1">
    <citation type="submission" date="2022-01" db="EMBL/GenBank/DDBJ databases">
        <title>Genome Sequence Resource for Two Populations of Ditylenchus destructor, the Migratory Endoparasitic Phytonematode.</title>
        <authorList>
            <person name="Zhang H."/>
            <person name="Lin R."/>
            <person name="Xie B."/>
        </authorList>
    </citation>
    <scope>NUCLEOTIDE SEQUENCE</scope>
    <source>
        <strain evidence="2">BazhouSP</strain>
    </source>
</reference>